<protein>
    <submittedName>
        <fullName evidence="1">Uncharacterized protein</fullName>
    </submittedName>
</protein>
<dbReference type="AlphaFoldDB" id="A0A8S2GAG8"/>
<evidence type="ECO:0000313" key="1">
    <source>
        <dbReference type="EMBL" id="CAF1645821.1"/>
    </source>
</evidence>
<sequence>PELRINDLWKVWQWDEKWMQFSSRKEKLLSMFERMEKYKVYLYEHMNDDDQEQLSTKLLTDCDIDKERLNVCQTFEELEDLREQFYLYYANDIPQMRLMEKMAEYKEEKEKRKQMVNLLEDGDDEQQQLHMHDEHDDMDEETQTKNDLYSLCKQGKLDGLAKKFGLKPDKFGENLHDGYQKNEIDQYPIDPIQTCEDYITKQFPDTKSVLQAVVYMHAKQLSMDPLVRYVIRKEYIR</sequence>
<evidence type="ECO:0000313" key="2">
    <source>
        <dbReference type="EMBL" id="CAF4487095.1"/>
    </source>
</evidence>
<dbReference type="Proteomes" id="UP000682733">
    <property type="component" value="Unassembled WGS sequence"/>
</dbReference>
<name>A0A8S2GAG8_9BILA</name>
<dbReference type="GO" id="GO:0140673">
    <property type="term" value="P:transcription elongation-coupled chromatin remodeling"/>
    <property type="evidence" value="ECO:0007669"/>
    <property type="project" value="InterPro"/>
</dbReference>
<dbReference type="InterPro" id="IPR023323">
    <property type="entry name" value="Tex-like_dom_sf"/>
</dbReference>
<proteinExistence type="predicted"/>
<dbReference type="InterPro" id="IPR023319">
    <property type="entry name" value="Tex-like_HTH_dom_sf"/>
</dbReference>
<organism evidence="1 3">
    <name type="scientific">Didymodactylos carnosus</name>
    <dbReference type="NCBI Taxonomy" id="1234261"/>
    <lineage>
        <taxon>Eukaryota</taxon>
        <taxon>Metazoa</taxon>
        <taxon>Spiralia</taxon>
        <taxon>Gnathifera</taxon>
        <taxon>Rotifera</taxon>
        <taxon>Eurotatoria</taxon>
        <taxon>Bdelloidea</taxon>
        <taxon>Philodinida</taxon>
        <taxon>Philodinidae</taxon>
        <taxon>Didymodactylos</taxon>
    </lineage>
</organism>
<dbReference type="GO" id="GO:0034728">
    <property type="term" value="P:nucleosome organization"/>
    <property type="evidence" value="ECO:0007669"/>
    <property type="project" value="TreeGrafter"/>
</dbReference>
<dbReference type="EMBL" id="CAJOBA010091651">
    <property type="protein sequence ID" value="CAF4487095.1"/>
    <property type="molecule type" value="Genomic_DNA"/>
</dbReference>
<dbReference type="Proteomes" id="UP000677228">
    <property type="component" value="Unassembled WGS sequence"/>
</dbReference>
<dbReference type="GO" id="GO:0008023">
    <property type="term" value="C:transcription elongation factor complex"/>
    <property type="evidence" value="ECO:0007669"/>
    <property type="project" value="TreeGrafter"/>
</dbReference>
<comment type="caution">
    <text evidence="1">The sequence shown here is derived from an EMBL/GenBank/DDBJ whole genome shotgun (WGS) entry which is preliminary data.</text>
</comment>
<feature type="non-terminal residue" evidence="1">
    <location>
        <position position="237"/>
    </location>
</feature>
<feature type="non-terminal residue" evidence="1">
    <location>
        <position position="1"/>
    </location>
</feature>
<dbReference type="Gene3D" id="1.10.3500.10">
    <property type="entry name" value="Tex N-terminal region-like"/>
    <property type="match status" value="1"/>
</dbReference>
<gene>
    <name evidence="1" type="ORF">OVA965_LOCUS44545</name>
    <name evidence="2" type="ORF">TMI583_LOCUS47405</name>
</gene>
<dbReference type="PANTHER" id="PTHR10145">
    <property type="entry name" value="TRANSCRIPTION ELONGATION FACTOR SPT6"/>
    <property type="match status" value="1"/>
</dbReference>
<accession>A0A8S2GAG8</accession>
<dbReference type="PANTHER" id="PTHR10145:SF6">
    <property type="entry name" value="TRANSCRIPTION ELONGATION FACTOR SPT6"/>
    <property type="match status" value="1"/>
</dbReference>
<dbReference type="GO" id="GO:0031491">
    <property type="term" value="F:nucleosome binding"/>
    <property type="evidence" value="ECO:0007669"/>
    <property type="project" value="TreeGrafter"/>
</dbReference>
<dbReference type="SUPFAM" id="SSF158832">
    <property type="entry name" value="Tex N-terminal region-like"/>
    <property type="match status" value="1"/>
</dbReference>
<reference evidence="1" key="1">
    <citation type="submission" date="2021-02" db="EMBL/GenBank/DDBJ databases">
        <authorList>
            <person name="Nowell W R."/>
        </authorList>
    </citation>
    <scope>NUCLEOTIDE SEQUENCE</scope>
</reference>
<dbReference type="GO" id="GO:0042393">
    <property type="term" value="F:histone binding"/>
    <property type="evidence" value="ECO:0007669"/>
    <property type="project" value="TreeGrafter"/>
</dbReference>
<dbReference type="EMBL" id="CAJNOK010064103">
    <property type="protein sequence ID" value="CAF1645821.1"/>
    <property type="molecule type" value="Genomic_DNA"/>
</dbReference>
<evidence type="ECO:0000313" key="3">
    <source>
        <dbReference type="Proteomes" id="UP000677228"/>
    </source>
</evidence>
<dbReference type="InterPro" id="IPR017072">
    <property type="entry name" value="TF_Spt6"/>
</dbReference>
<dbReference type="Gene3D" id="1.10.10.650">
    <property type="entry name" value="RuvA domain 2-like"/>
    <property type="match status" value="1"/>
</dbReference>